<keyword evidence="1" id="KW-0472">Membrane</keyword>
<reference evidence="3" key="1">
    <citation type="journal article" date="2019" name="Int. J. Syst. Evol. Microbiol.">
        <title>The Global Catalogue of Microorganisms (GCM) 10K type strain sequencing project: providing services to taxonomists for standard genome sequencing and annotation.</title>
        <authorList>
            <consortium name="The Broad Institute Genomics Platform"/>
            <consortium name="The Broad Institute Genome Sequencing Center for Infectious Disease"/>
            <person name="Wu L."/>
            <person name="Ma J."/>
        </authorList>
    </citation>
    <scope>NUCLEOTIDE SEQUENCE [LARGE SCALE GENOMIC DNA]</scope>
    <source>
        <strain evidence="3">CGMCC 4.1799</strain>
    </source>
</reference>
<evidence type="ECO:0000313" key="2">
    <source>
        <dbReference type="EMBL" id="MFC5544241.1"/>
    </source>
</evidence>
<gene>
    <name evidence="2" type="ORF">ACFPQA_04215</name>
</gene>
<proteinExistence type="predicted"/>
<dbReference type="EMBL" id="JBHSNL010000001">
    <property type="protein sequence ID" value="MFC5544241.1"/>
    <property type="molecule type" value="Genomic_DNA"/>
</dbReference>
<sequence length="64" mass="6881">MLISILTFLVGLAGALLLAFGSWLVFPPAGYIVGGLLCLVWSFMSARALAVRDLQATRQQRGDD</sequence>
<comment type="caution">
    <text evidence="2">The sequence shown here is derived from an EMBL/GenBank/DDBJ whole genome shotgun (WGS) entry which is preliminary data.</text>
</comment>
<dbReference type="RefSeq" id="WP_248154947.1">
    <property type="nucleotide sequence ID" value="NZ_JAKZAJ010000001.1"/>
</dbReference>
<feature type="transmembrane region" description="Helical" evidence="1">
    <location>
        <begin position="31"/>
        <end position="51"/>
    </location>
</feature>
<keyword evidence="1" id="KW-1133">Transmembrane helix</keyword>
<keyword evidence="3" id="KW-1185">Reference proteome</keyword>
<organism evidence="2 3">
    <name type="scientific">Marinobacter koreensis</name>
    <dbReference type="NCBI Taxonomy" id="335974"/>
    <lineage>
        <taxon>Bacteria</taxon>
        <taxon>Pseudomonadati</taxon>
        <taxon>Pseudomonadota</taxon>
        <taxon>Gammaproteobacteria</taxon>
        <taxon>Pseudomonadales</taxon>
        <taxon>Marinobacteraceae</taxon>
        <taxon>Marinobacter</taxon>
    </lineage>
</organism>
<name>A0ABW0RHI9_9GAMM</name>
<keyword evidence="1" id="KW-0812">Transmembrane</keyword>
<evidence type="ECO:0000313" key="3">
    <source>
        <dbReference type="Proteomes" id="UP001596055"/>
    </source>
</evidence>
<evidence type="ECO:0000256" key="1">
    <source>
        <dbReference type="SAM" id="Phobius"/>
    </source>
</evidence>
<protein>
    <submittedName>
        <fullName evidence="2">Uncharacterized protein</fullName>
    </submittedName>
</protein>
<accession>A0ABW0RHI9</accession>
<dbReference type="Proteomes" id="UP001596055">
    <property type="component" value="Unassembled WGS sequence"/>
</dbReference>